<dbReference type="EMBL" id="PRLD01000001">
    <property type="protein sequence ID" value="RAW60954.1"/>
    <property type="molecule type" value="Genomic_DNA"/>
</dbReference>
<sequence>MIVSDLVPRENSISFKHGLKKLLIQCTSARFFPNTFSFDHLEEILDNTDSKISSSFSQIYLHSLEFPNCPFIDYFDFKIADINSSYWAIEFRIFFSASYMEELNSIINTGHPKSLNSVKPYLQASKNTRRCKKHYSVTFTDSFSAKSNQLYENLCIKKWLFFHEVNKFFKTFLHSSSEIPPAIIIYKTNIDYKNKDTRFFWLSIGIEDTEGQFLEDYDKLFFRLSRTALSTGKKCNDIAYVVNIDKIELEPGYITKDFQAVSACSYEFSTAVFNFKLLEALSSSAEESVAYYLQKLTRIKLARKNLKRLLKYRYQFEKSIDAYLLLANDHDILDYSASLISEAFHGKTFDSLGFQTDYRKLTKPPLEKTRLLEKRILSIRQEFDRKTEILQHLADYKNESKNSKFSWFSMIASVITLYFLIFPENTEPVAAFLNSLVKAFSTFIQTFRSII</sequence>
<accession>A0A329UJ17</accession>
<evidence type="ECO:0000313" key="1">
    <source>
        <dbReference type="EMBL" id="RAW60954.1"/>
    </source>
</evidence>
<dbReference type="AlphaFoldDB" id="A0A329UJ17"/>
<dbReference type="Proteomes" id="UP000251281">
    <property type="component" value="Unassembled WGS sequence"/>
</dbReference>
<evidence type="ECO:0000313" key="2">
    <source>
        <dbReference type="Proteomes" id="UP000251281"/>
    </source>
</evidence>
<comment type="caution">
    <text evidence="1">The sequence shown here is derived from an EMBL/GenBank/DDBJ whole genome shotgun (WGS) entry which is preliminary data.</text>
</comment>
<name>A0A329UJ17_9FIRM</name>
<reference evidence="1 2" key="1">
    <citation type="submission" date="2018-02" db="EMBL/GenBank/DDBJ databases">
        <title>Complete genome sequencing of Faecalibacterium prausnitzii strains isolated from the human gut.</title>
        <authorList>
            <person name="Fitzgerald B.C."/>
            <person name="Shkoporov A.N."/>
            <person name="Ross P.R."/>
            <person name="Hill C."/>
        </authorList>
    </citation>
    <scope>NUCLEOTIDE SEQUENCE [LARGE SCALE GENOMIC DNA]</scope>
    <source>
        <strain evidence="1 2">APC923/51-1</strain>
    </source>
</reference>
<proteinExistence type="predicted"/>
<organism evidence="1 2">
    <name type="scientific">Faecalibacterium prausnitzii</name>
    <dbReference type="NCBI Taxonomy" id="853"/>
    <lineage>
        <taxon>Bacteria</taxon>
        <taxon>Bacillati</taxon>
        <taxon>Bacillota</taxon>
        <taxon>Clostridia</taxon>
        <taxon>Eubacteriales</taxon>
        <taxon>Oscillospiraceae</taxon>
        <taxon>Faecalibacterium</taxon>
    </lineage>
</organism>
<protein>
    <submittedName>
        <fullName evidence="1">Uncharacterized protein</fullName>
    </submittedName>
</protein>
<dbReference type="PROSITE" id="PS50096">
    <property type="entry name" value="IQ"/>
    <property type="match status" value="1"/>
</dbReference>
<gene>
    <name evidence="1" type="ORF">C4N24_02275</name>
</gene>